<evidence type="ECO:0000313" key="2">
    <source>
        <dbReference type="EMBL" id="BCB83492.1"/>
    </source>
</evidence>
<keyword evidence="1" id="KW-0812">Transmembrane</keyword>
<evidence type="ECO:0000313" key="3">
    <source>
        <dbReference type="Proteomes" id="UP000503011"/>
    </source>
</evidence>
<evidence type="ECO:0000256" key="1">
    <source>
        <dbReference type="SAM" id="Phobius"/>
    </source>
</evidence>
<reference evidence="2 3" key="2">
    <citation type="submission" date="2020-03" db="EMBL/GenBank/DDBJ databases">
        <authorList>
            <person name="Ichikawa N."/>
            <person name="Kimura A."/>
            <person name="Kitahashi Y."/>
            <person name="Uohara A."/>
        </authorList>
    </citation>
    <scope>NUCLEOTIDE SEQUENCE [LARGE SCALE GENOMIC DNA]</scope>
    <source>
        <strain evidence="2 3">NBRC 105367</strain>
    </source>
</reference>
<dbReference type="AlphaFoldDB" id="A0A6F8YBK4"/>
<gene>
    <name evidence="2" type="ORF">Psuf_008050</name>
</gene>
<accession>A0A6F8YBK4</accession>
<name>A0A6F8YBK4_9ACTN</name>
<dbReference type="RefSeq" id="WP_173153895.1">
    <property type="nucleotide sequence ID" value="NZ_AP022871.1"/>
</dbReference>
<protein>
    <submittedName>
        <fullName evidence="2">Uncharacterized protein</fullName>
    </submittedName>
</protein>
<dbReference type="EMBL" id="AP022871">
    <property type="protein sequence ID" value="BCB83492.1"/>
    <property type="molecule type" value="Genomic_DNA"/>
</dbReference>
<sequence length="200" mass="21889">MTADLTSATDPLAPPPRRRGRARWIAVTVVVLAVAVLAVLLRVVGTGGPFRPPTLQNQLADRIAVVLEQSTPNDHHQHGHHSIGDVNAAKGQTLCAVRTLGFEPAEAETVAEVRTVYAYHLCAFVEPGRAWDFAQKLSGPMKAQLTEPMKIEVVEPGLGFPDRVRALIPAPYQEEALKELLDDDQMRDLRGRFDEAFGKV</sequence>
<keyword evidence="3" id="KW-1185">Reference proteome</keyword>
<dbReference type="KEGG" id="psuu:Psuf_008050"/>
<reference evidence="2 3" key="1">
    <citation type="submission" date="2020-03" db="EMBL/GenBank/DDBJ databases">
        <title>Whole genome shotgun sequence of Phytohabitans suffuscus NBRC 105367.</title>
        <authorList>
            <person name="Komaki H."/>
            <person name="Tamura T."/>
        </authorList>
    </citation>
    <scope>NUCLEOTIDE SEQUENCE [LARGE SCALE GENOMIC DNA]</scope>
    <source>
        <strain evidence="2 3">NBRC 105367</strain>
    </source>
</reference>
<organism evidence="2 3">
    <name type="scientific">Phytohabitans suffuscus</name>
    <dbReference type="NCBI Taxonomy" id="624315"/>
    <lineage>
        <taxon>Bacteria</taxon>
        <taxon>Bacillati</taxon>
        <taxon>Actinomycetota</taxon>
        <taxon>Actinomycetes</taxon>
        <taxon>Micromonosporales</taxon>
        <taxon>Micromonosporaceae</taxon>
    </lineage>
</organism>
<keyword evidence="1" id="KW-1133">Transmembrane helix</keyword>
<proteinExistence type="predicted"/>
<keyword evidence="1" id="KW-0472">Membrane</keyword>
<dbReference type="Proteomes" id="UP000503011">
    <property type="component" value="Chromosome"/>
</dbReference>
<feature type="transmembrane region" description="Helical" evidence="1">
    <location>
        <begin position="24"/>
        <end position="44"/>
    </location>
</feature>